<accession>A0ABU5XLJ1</accession>
<organism evidence="1 2">
    <name type="scientific">[Mycobacterium] crassicus</name>
    <dbReference type="NCBI Taxonomy" id="2872309"/>
    <lineage>
        <taxon>Bacteria</taxon>
        <taxon>Bacillati</taxon>
        <taxon>Actinomycetota</taxon>
        <taxon>Actinomycetes</taxon>
        <taxon>Mycobacteriales</taxon>
        <taxon>Mycobacteriaceae</taxon>
        <taxon>Mycolicibacter</taxon>
    </lineage>
</organism>
<evidence type="ECO:0000313" key="1">
    <source>
        <dbReference type="EMBL" id="MEB3023074.1"/>
    </source>
</evidence>
<name>A0ABU5XLJ1_9MYCO</name>
<dbReference type="EMBL" id="JAYJJR010000013">
    <property type="protein sequence ID" value="MEB3023074.1"/>
    <property type="molecule type" value="Genomic_DNA"/>
</dbReference>
<keyword evidence="2" id="KW-1185">Reference proteome</keyword>
<proteinExistence type="predicted"/>
<dbReference type="Proteomes" id="UP001299596">
    <property type="component" value="Unassembled WGS sequence"/>
</dbReference>
<protein>
    <submittedName>
        <fullName evidence="1">Uncharacterized protein</fullName>
    </submittedName>
</protein>
<evidence type="ECO:0000313" key="2">
    <source>
        <dbReference type="Proteomes" id="UP001299596"/>
    </source>
</evidence>
<sequence>MDIPNSIIDPATADPDVWKFVVALKDDDWDHWDSPSQIAKYNGCRRSTGRWNLRDLVTGGPVDWSYADDEIVVLQELSGLRSTS</sequence>
<gene>
    <name evidence="1" type="ORF">K6T79_18690</name>
</gene>
<dbReference type="RefSeq" id="WP_329780337.1">
    <property type="nucleotide sequence ID" value="NZ_JAYJJR010000013.1"/>
</dbReference>
<comment type="caution">
    <text evidence="1">The sequence shown here is derived from an EMBL/GenBank/DDBJ whole genome shotgun (WGS) entry which is preliminary data.</text>
</comment>
<reference evidence="1 2" key="1">
    <citation type="submission" date="2023-12" db="EMBL/GenBank/DDBJ databases">
        <title>Description of new species of Mycobacterium terrae complex isolated from sewage at the Sao Paulo Zoological Park Foundation in Brazil.</title>
        <authorList>
            <person name="Romagnoli C.L."/>
            <person name="Conceicao E.C."/>
            <person name="Machado E."/>
            <person name="Barreto L.B.P.F."/>
            <person name="Sharma A."/>
            <person name="Silva N.M."/>
            <person name="Marques L.E."/>
            <person name="Juliana M.A."/>
            <person name="Lourenco M.C.S."/>
            <person name="Digiampietri L.A."/>
            <person name="Suffys P.N."/>
            <person name="Viana-Niero C."/>
        </authorList>
    </citation>
    <scope>NUCLEOTIDE SEQUENCE [LARGE SCALE GENOMIC DNA]</scope>
    <source>
        <strain evidence="1 2">MYC098</strain>
    </source>
</reference>